<sequence>MNLLVVDDHAVVREGLKRALSQEGFDSIDEADCVSTARAKISALAPDVAVIDINLPEGTGFELVRWIRSYSKSIGIVVLTLHHEENYIVAAMNAGASAFVSKSEPISFLIAAIKHSAIAPLTFSAHGLDAVLRHSHSELTAREFDLLAQLEKGMTTQEISEVMFISQSTVKTHLASIYRKLEVNNRTAAVHALHQRGLTR</sequence>
<reference evidence="8" key="1">
    <citation type="submission" date="2020-05" db="EMBL/GenBank/DDBJ databases">
        <authorList>
            <person name="Chiriac C."/>
            <person name="Salcher M."/>
            <person name="Ghai R."/>
            <person name="Kavagutti S V."/>
        </authorList>
    </citation>
    <scope>NUCLEOTIDE SEQUENCE</scope>
</reference>
<dbReference type="InterPro" id="IPR058245">
    <property type="entry name" value="NreC/VraR/RcsB-like_REC"/>
</dbReference>
<dbReference type="PROSITE" id="PS50110">
    <property type="entry name" value="RESPONSE_REGULATORY"/>
    <property type="match status" value="1"/>
</dbReference>
<evidence type="ECO:0000256" key="2">
    <source>
        <dbReference type="ARBA" id="ARBA00023125"/>
    </source>
</evidence>
<dbReference type="InterPro" id="IPR016032">
    <property type="entry name" value="Sig_transdc_resp-reg_C-effctor"/>
</dbReference>
<dbReference type="GO" id="GO:0003677">
    <property type="term" value="F:DNA binding"/>
    <property type="evidence" value="ECO:0007669"/>
    <property type="project" value="UniProtKB-KW"/>
</dbReference>
<evidence type="ECO:0000259" key="3">
    <source>
        <dbReference type="PROSITE" id="PS50043"/>
    </source>
</evidence>
<dbReference type="PROSITE" id="PS00622">
    <property type="entry name" value="HTH_LUXR_1"/>
    <property type="match status" value="1"/>
</dbReference>
<dbReference type="SUPFAM" id="SSF52172">
    <property type="entry name" value="CheY-like"/>
    <property type="match status" value="1"/>
</dbReference>
<dbReference type="EMBL" id="CAFBRY010000008">
    <property type="protein sequence ID" value="CAB5140505.1"/>
    <property type="molecule type" value="Genomic_DNA"/>
</dbReference>
<evidence type="ECO:0000313" key="7">
    <source>
        <dbReference type="EMBL" id="CAB4818107.1"/>
    </source>
</evidence>
<dbReference type="AlphaFoldDB" id="A0A6J7W0Z4"/>
<dbReference type="InterPro" id="IPR011006">
    <property type="entry name" value="CheY-like_superfamily"/>
</dbReference>
<organism evidence="8">
    <name type="scientific">freshwater metagenome</name>
    <dbReference type="NCBI Taxonomy" id="449393"/>
    <lineage>
        <taxon>unclassified sequences</taxon>
        <taxon>metagenomes</taxon>
        <taxon>ecological metagenomes</taxon>
    </lineage>
</organism>
<dbReference type="EMBL" id="CAEZYO010000001">
    <property type="protein sequence ID" value="CAB4719816.1"/>
    <property type="molecule type" value="Genomic_DNA"/>
</dbReference>
<gene>
    <name evidence="6" type="ORF">UFOPK2731_00032</name>
    <name evidence="7" type="ORF">UFOPK3161_00369</name>
    <name evidence="5" type="ORF">UFOPK3962_00159</name>
    <name evidence="8" type="ORF">UFOPK4427_00462</name>
</gene>
<dbReference type="Gene3D" id="3.40.50.2300">
    <property type="match status" value="1"/>
</dbReference>
<dbReference type="Pfam" id="PF00196">
    <property type="entry name" value="GerE"/>
    <property type="match status" value="1"/>
</dbReference>
<dbReference type="SUPFAM" id="SSF46894">
    <property type="entry name" value="C-terminal effector domain of the bipartite response regulators"/>
    <property type="match status" value="1"/>
</dbReference>
<dbReference type="InterPro" id="IPR001789">
    <property type="entry name" value="Sig_transdc_resp-reg_receiver"/>
</dbReference>
<dbReference type="PANTHER" id="PTHR45566:SF1">
    <property type="entry name" value="HTH-TYPE TRANSCRIPTIONAL REGULATOR YHJB-RELATED"/>
    <property type="match status" value="1"/>
</dbReference>
<dbReference type="EMBL" id="CAFABC010000005">
    <property type="protein sequence ID" value="CAB4818107.1"/>
    <property type="molecule type" value="Genomic_DNA"/>
</dbReference>
<dbReference type="InterPro" id="IPR000792">
    <property type="entry name" value="Tscrpt_reg_LuxR_C"/>
</dbReference>
<dbReference type="CDD" id="cd06170">
    <property type="entry name" value="LuxR_C_like"/>
    <property type="match status" value="1"/>
</dbReference>
<dbReference type="CDD" id="cd17535">
    <property type="entry name" value="REC_NarL-like"/>
    <property type="match status" value="1"/>
</dbReference>
<evidence type="ECO:0000313" key="8">
    <source>
        <dbReference type="EMBL" id="CAB5140505.1"/>
    </source>
</evidence>
<dbReference type="EMBL" id="CAESAH010000002">
    <property type="protein sequence ID" value="CAB4330745.1"/>
    <property type="molecule type" value="Genomic_DNA"/>
</dbReference>
<dbReference type="SMART" id="SM00448">
    <property type="entry name" value="REC"/>
    <property type="match status" value="1"/>
</dbReference>
<name>A0A6J7W0Z4_9ZZZZ</name>
<feature type="domain" description="Response regulatory" evidence="4">
    <location>
        <begin position="2"/>
        <end position="117"/>
    </location>
</feature>
<dbReference type="PANTHER" id="PTHR45566">
    <property type="entry name" value="HTH-TYPE TRANSCRIPTIONAL REGULATOR YHJB-RELATED"/>
    <property type="match status" value="1"/>
</dbReference>
<dbReference type="Pfam" id="PF00072">
    <property type="entry name" value="Response_reg"/>
    <property type="match status" value="1"/>
</dbReference>
<evidence type="ECO:0000256" key="1">
    <source>
        <dbReference type="ARBA" id="ARBA00022553"/>
    </source>
</evidence>
<keyword evidence="2" id="KW-0238">DNA-binding</keyword>
<proteinExistence type="predicted"/>
<dbReference type="GO" id="GO:0000160">
    <property type="term" value="P:phosphorelay signal transduction system"/>
    <property type="evidence" value="ECO:0007669"/>
    <property type="project" value="InterPro"/>
</dbReference>
<evidence type="ECO:0000313" key="5">
    <source>
        <dbReference type="EMBL" id="CAB4330745.1"/>
    </source>
</evidence>
<protein>
    <submittedName>
        <fullName evidence="8">Unannotated protein</fullName>
    </submittedName>
</protein>
<dbReference type="SMART" id="SM00421">
    <property type="entry name" value="HTH_LUXR"/>
    <property type="match status" value="1"/>
</dbReference>
<dbReference type="PRINTS" id="PR00038">
    <property type="entry name" value="HTHLUXR"/>
</dbReference>
<evidence type="ECO:0000259" key="4">
    <source>
        <dbReference type="PROSITE" id="PS50110"/>
    </source>
</evidence>
<dbReference type="GO" id="GO:0006355">
    <property type="term" value="P:regulation of DNA-templated transcription"/>
    <property type="evidence" value="ECO:0007669"/>
    <property type="project" value="InterPro"/>
</dbReference>
<accession>A0A6J7W0Z4</accession>
<keyword evidence="1" id="KW-0597">Phosphoprotein</keyword>
<dbReference type="PROSITE" id="PS50043">
    <property type="entry name" value="HTH_LUXR_2"/>
    <property type="match status" value="1"/>
</dbReference>
<dbReference type="InterPro" id="IPR051015">
    <property type="entry name" value="EvgA-like"/>
</dbReference>
<evidence type="ECO:0000313" key="6">
    <source>
        <dbReference type="EMBL" id="CAB4719816.1"/>
    </source>
</evidence>
<feature type="domain" description="HTH luxR-type" evidence="3">
    <location>
        <begin position="132"/>
        <end position="197"/>
    </location>
</feature>